<name>A0ABP8C9D6_9ACTN</name>
<gene>
    <name evidence="2" type="ORF">GCM10022254_43660</name>
</gene>
<feature type="transmembrane region" description="Helical" evidence="1">
    <location>
        <begin position="28"/>
        <end position="47"/>
    </location>
</feature>
<organism evidence="2 3">
    <name type="scientific">Actinomadura meridiana</name>
    <dbReference type="NCBI Taxonomy" id="559626"/>
    <lineage>
        <taxon>Bacteria</taxon>
        <taxon>Bacillati</taxon>
        <taxon>Actinomycetota</taxon>
        <taxon>Actinomycetes</taxon>
        <taxon>Streptosporangiales</taxon>
        <taxon>Thermomonosporaceae</taxon>
        <taxon>Actinomadura</taxon>
    </lineage>
</organism>
<protein>
    <submittedName>
        <fullName evidence="2">Uncharacterized protein</fullName>
    </submittedName>
</protein>
<evidence type="ECO:0000313" key="3">
    <source>
        <dbReference type="Proteomes" id="UP001501710"/>
    </source>
</evidence>
<comment type="caution">
    <text evidence="2">The sequence shown here is derived from an EMBL/GenBank/DDBJ whole genome shotgun (WGS) entry which is preliminary data.</text>
</comment>
<accession>A0ABP8C9D6</accession>
<evidence type="ECO:0000256" key="1">
    <source>
        <dbReference type="SAM" id="Phobius"/>
    </source>
</evidence>
<reference evidence="3" key="1">
    <citation type="journal article" date="2019" name="Int. J. Syst. Evol. Microbiol.">
        <title>The Global Catalogue of Microorganisms (GCM) 10K type strain sequencing project: providing services to taxonomists for standard genome sequencing and annotation.</title>
        <authorList>
            <consortium name="The Broad Institute Genomics Platform"/>
            <consortium name="The Broad Institute Genome Sequencing Center for Infectious Disease"/>
            <person name="Wu L."/>
            <person name="Ma J."/>
        </authorList>
    </citation>
    <scope>NUCLEOTIDE SEQUENCE [LARGE SCALE GENOMIC DNA]</scope>
    <source>
        <strain evidence="3">JCM 17440</strain>
    </source>
</reference>
<sequence length="118" mass="14064">MDDVRLRAELESRVWEYLGNFDEEPMGVAYYPYATLLYILMALPILAGKKEEISFRNLYLYAQRFAAHVDWQLRNSRVSFESDGYFERYEERIWLGHARLGARAGTVLTTSRCWARRW</sequence>
<keyword evidence="1" id="KW-1133">Transmembrane helix</keyword>
<proteinExistence type="predicted"/>
<dbReference type="EMBL" id="BAABAS010000015">
    <property type="protein sequence ID" value="GAA4235739.1"/>
    <property type="molecule type" value="Genomic_DNA"/>
</dbReference>
<dbReference type="Proteomes" id="UP001501710">
    <property type="component" value="Unassembled WGS sequence"/>
</dbReference>
<keyword evidence="1" id="KW-0472">Membrane</keyword>
<keyword evidence="3" id="KW-1185">Reference proteome</keyword>
<evidence type="ECO:0000313" key="2">
    <source>
        <dbReference type="EMBL" id="GAA4235739.1"/>
    </source>
</evidence>
<keyword evidence="1" id="KW-0812">Transmembrane</keyword>